<protein>
    <submittedName>
        <fullName evidence="1">ThiS family protein</fullName>
    </submittedName>
</protein>
<dbReference type="InterPro" id="IPR003749">
    <property type="entry name" value="ThiS/MoaD-like"/>
</dbReference>
<evidence type="ECO:0000313" key="2">
    <source>
        <dbReference type="Proteomes" id="UP000245577"/>
    </source>
</evidence>
<dbReference type="Gene3D" id="3.10.20.30">
    <property type="match status" value="1"/>
</dbReference>
<accession>A0A2U1S5N2</accession>
<dbReference type="Pfam" id="PF02597">
    <property type="entry name" value="ThiS"/>
    <property type="match status" value="1"/>
</dbReference>
<sequence length="70" mass="8109">MIKISFTLKIKDKIEDMELPHDDFTIEDLFNQLELSSQLYVPKQNGEIVIKENKINDGDEIQLVQIIYGG</sequence>
<proteinExistence type="predicted"/>
<gene>
    <name evidence="1" type="ORF">MBBWO_12570</name>
</gene>
<dbReference type="SUPFAM" id="SSF54285">
    <property type="entry name" value="MoaD/ThiS"/>
    <property type="match status" value="1"/>
</dbReference>
<reference evidence="1 2" key="1">
    <citation type="submission" date="2017-03" db="EMBL/GenBank/DDBJ databases">
        <title>Genome sequence of Methanobrevibacter wosei.</title>
        <authorList>
            <person name="Poehlein A."/>
            <person name="Seedorf H."/>
            <person name="Daniel R."/>
        </authorList>
    </citation>
    <scope>NUCLEOTIDE SEQUENCE [LARGE SCALE GENOMIC DNA]</scope>
    <source>
        <strain evidence="1 2">DSM 11979</strain>
    </source>
</reference>
<dbReference type="InterPro" id="IPR012675">
    <property type="entry name" value="Beta-grasp_dom_sf"/>
</dbReference>
<dbReference type="RefSeq" id="WP_243408481.1">
    <property type="nucleotide sequence ID" value="NZ_MZGU01000006.1"/>
</dbReference>
<organism evidence="1 2">
    <name type="scientific">Methanobrevibacter woesei</name>
    <dbReference type="NCBI Taxonomy" id="190976"/>
    <lineage>
        <taxon>Archaea</taxon>
        <taxon>Methanobacteriati</taxon>
        <taxon>Methanobacteriota</taxon>
        <taxon>Methanomada group</taxon>
        <taxon>Methanobacteria</taxon>
        <taxon>Methanobacteriales</taxon>
        <taxon>Methanobacteriaceae</taxon>
        <taxon>Methanobrevibacter</taxon>
    </lineage>
</organism>
<name>A0A2U1S5N2_9EURY</name>
<keyword evidence="2" id="KW-1185">Reference proteome</keyword>
<dbReference type="InterPro" id="IPR016155">
    <property type="entry name" value="Mopterin_synth/thiamin_S_b"/>
</dbReference>
<evidence type="ECO:0000313" key="1">
    <source>
        <dbReference type="EMBL" id="PWB84946.1"/>
    </source>
</evidence>
<dbReference type="AlphaFoldDB" id="A0A2U1S5N2"/>
<dbReference type="Proteomes" id="UP000245577">
    <property type="component" value="Unassembled WGS sequence"/>
</dbReference>
<dbReference type="EMBL" id="MZGU01000006">
    <property type="protein sequence ID" value="PWB84946.1"/>
    <property type="molecule type" value="Genomic_DNA"/>
</dbReference>
<comment type="caution">
    <text evidence="1">The sequence shown here is derived from an EMBL/GenBank/DDBJ whole genome shotgun (WGS) entry which is preliminary data.</text>
</comment>